<name>A0ABQ2AC63_9BACL</name>
<gene>
    <name evidence="1" type="ORF">GCM10007362_51710</name>
</gene>
<accession>A0ABQ2AC63</accession>
<evidence type="ECO:0000313" key="2">
    <source>
        <dbReference type="Proteomes" id="UP000605427"/>
    </source>
</evidence>
<dbReference type="Proteomes" id="UP000605427">
    <property type="component" value="Unassembled WGS sequence"/>
</dbReference>
<sequence length="61" mass="6724">MATTFKDLEGNTVTIEDGLTSVSSDTDVESGEVTRYIVEVDDIPYEVAKKTYEAVKKHIGK</sequence>
<keyword evidence="2" id="KW-1185">Reference proteome</keyword>
<dbReference type="EMBL" id="BMDD01000013">
    <property type="protein sequence ID" value="GGH88076.1"/>
    <property type="molecule type" value="Genomic_DNA"/>
</dbReference>
<evidence type="ECO:0000313" key="1">
    <source>
        <dbReference type="EMBL" id="GGH88076.1"/>
    </source>
</evidence>
<comment type="caution">
    <text evidence="1">The sequence shown here is derived from an EMBL/GenBank/DDBJ whole genome shotgun (WGS) entry which is preliminary data.</text>
</comment>
<proteinExistence type="predicted"/>
<dbReference type="RefSeq" id="WP_037285752.1">
    <property type="nucleotide sequence ID" value="NZ_BMDD01000013.1"/>
</dbReference>
<reference evidence="2" key="1">
    <citation type="journal article" date="2019" name="Int. J. Syst. Evol. Microbiol.">
        <title>The Global Catalogue of Microorganisms (GCM) 10K type strain sequencing project: providing services to taxonomists for standard genome sequencing and annotation.</title>
        <authorList>
            <consortium name="The Broad Institute Genomics Platform"/>
            <consortium name="The Broad Institute Genome Sequencing Center for Infectious Disease"/>
            <person name="Wu L."/>
            <person name="Ma J."/>
        </authorList>
    </citation>
    <scope>NUCLEOTIDE SEQUENCE [LARGE SCALE GENOMIC DNA]</scope>
    <source>
        <strain evidence="2">CCM 8702</strain>
    </source>
</reference>
<organism evidence="1 2">
    <name type="scientific">Saccharibacillus endophyticus</name>
    <dbReference type="NCBI Taxonomy" id="2060666"/>
    <lineage>
        <taxon>Bacteria</taxon>
        <taxon>Bacillati</taxon>
        <taxon>Bacillota</taxon>
        <taxon>Bacilli</taxon>
        <taxon>Bacillales</taxon>
        <taxon>Paenibacillaceae</taxon>
        <taxon>Saccharibacillus</taxon>
    </lineage>
</organism>
<protein>
    <submittedName>
        <fullName evidence="1">Uncharacterized protein</fullName>
    </submittedName>
</protein>